<evidence type="ECO:0000259" key="2">
    <source>
        <dbReference type="Pfam" id="PF13472"/>
    </source>
</evidence>
<dbReference type="InterPro" id="IPR050040">
    <property type="entry name" value="CE2A"/>
</dbReference>
<evidence type="ECO:0000313" key="4">
    <source>
        <dbReference type="EMBL" id="OZY83669.1"/>
    </source>
</evidence>
<dbReference type="PANTHER" id="PTHR37834">
    <property type="entry name" value="GDSL-LIKE LIPASE/ACYLHYDROLASE DOMAIN PROTEIN (AFU_ORTHOLOGUE AFUA_2G00620)"/>
    <property type="match status" value="1"/>
</dbReference>
<evidence type="ECO:0000256" key="1">
    <source>
        <dbReference type="SAM" id="SignalP"/>
    </source>
</evidence>
<protein>
    <submittedName>
        <fullName evidence="4">Xylan esterase</fullName>
    </submittedName>
</protein>
<organism evidence="4 5">
    <name type="scientific">Cellvibrio mixtus</name>
    <dbReference type="NCBI Taxonomy" id="39650"/>
    <lineage>
        <taxon>Bacteria</taxon>
        <taxon>Pseudomonadati</taxon>
        <taxon>Pseudomonadota</taxon>
        <taxon>Gammaproteobacteria</taxon>
        <taxon>Cellvibrionales</taxon>
        <taxon>Cellvibrionaceae</taxon>
        <taxon>Cellvibrio</taxon>
    </lineage>
</organism>
<dbReference type="InterPro" id="IPR040794">
    <property type="entry name" value="CE2_N"/>
</dbReference>
<dbReference type="NCBIfam" id="NF042969">
    <property type="entry name" value="AcxyGlmanDactase"/>
    <property type="match status" value="1"/>
</dbReference>
<dbReference type="CDD" id="cd01831">
    <property type="entry name" value="Endoglucanase_E_like"/>
    <property type="match status" value="1"/>
</dbReference>
<dbReference type="InterPro" id="IPR037461">
    <property type="entry name" value="CtCE2-like_dom"/>
</dbReference>
<feature type="domain" description="Carbohydrate esterase 2 N-terminal" evidence="3">
    <location>
        <begin position="49"/>
        <end position="155"/>
    </location>
</feature>
<dbReference type="InterPro" id="IPR052762">
    <property type="entry name" value="PCW_deacetylase/CE"/>
</dbReference>
<evidence type="ECO:0000313" key="5">
    <source>
        <dbReference type="Proteomes" id="UP000216101"/>
    </source>
</evidence>
<keyword evidence="1" id="KW-0732">Signal</keyword>
<feature type="chain" id="PRO_5012560255" evidence="1">
    <location>
        <begin position="25"/>
        <end position="366"/>
    </location>
</feature>
<dbReference type="Pfam" id="PF17996">
    <property type="entry name" value="CE2_N"/>
    <property type="match status" value="1"/>
</dbReference>
<sequence length="366" mass="40625">MKYVHALFYFLAALIIHGCTPTHSQQFAQDSQQDATVISLPATQAPLSIMGRTHIDADQSYRFGFPGVSFSTQVIGRTLTADMQSSSGNSWIDIVVDHQHITQVKLGQQQQTVELFNFPVSGKHTVEIIHRSENWHGSVSLKQLTLTGDRFLPAPALPQRKLLVMGDSVTCGEAIDRVPGEEKNTHWWNARESYGMLTANALNAQVHLVCWGGRGLVRSWNGKTDDANLPDFYEFALGDSDATMRWNHNNYQPDVIVIAIGTNDFSQGIPAREVYVTAYVALINTLLHNHPHAQIALTDGAILNGEKKAALIDYLRETISRVNNARVHQLISNHYPGDVQDAHPTKAQHAAMAKDLAPQLKALMHW</sequence>
<proteinExistence type="predicted"/>
<dbReference type="RefSeq" id="WP_094986302.1">
    <property type="nucleotide sequence ID" value="NZ_NHNI01000004.1"/>
</dbReference>
<dbReference type="Pfam" id="PF13472">
    <property type="entry name" value="Lipase_GDSL_2"/>
    <property type="match status" value="1"/>
</dbReference>
<gene>
    <name evidence="4" type="ORF">CBP51_19935</name>
</gene>
<dbReference type="GO" id="GO:0045493">
    <property type="term" value="P:xylan catabolic process"/>
    <property type="evidence" value="ECO:0007669"/>
    <property type="project" value="InterPro"/>
</dbReference>
<dbReference type="Proteomes" id="UP000216101">
    <property type="component" value="Unassembled WGS sequence"/>
</dbReference>
<dbReference type="SUPFAM" id="SSF52266">
    <property type="entry name" value="SGNH hydrolase"/>
    <property type="match status" value="1"/>
</dbReference>
<feature type="domain" description="SGNH hydrolase-type esterase" evidence="2">
    <location>
        <begin position="164"/>
        <end position="325"/>
    </location>
</feature>
<dbReference type="Gene3D" id="3.40.50.1110">
    <property type="entry name" value="SGNH hydrolase"/>
    <property type="match status" value="1"/>
</dbReference>
<evidence type="ECO:0000259" key="3">
    <source>
        <dbReference type="Pfam" id="PF17996"/>
    </source>
</evidence>
<dbReference type="Gene3D" id="2.60.120.260">
    <property type="entry name" value="Galactose-binding domain-like"/>
    <property type="match status" value="1"/>
</dbReference>
<keyword evidence="5" id="KW-1185">Reference proteome</keyword>
<feature type="signal peptide" evidence="1">
    <location>
        <begin position="1"/>
        <end position="24"/>
    </location>
</feature>
<comment type="caution">
    <text evidence="4">The sequence shown here is derived from an EMBL/GenBank/DDBJ whole genome shotgun (WGS) entry which is preliminary data.</text>
</comment>
<dbReference type="EMBL" id="NHNI01000004">
    <property type="protein sequence ID" value="OZY83669.1"/>
    <property type="molecule type" value="Genomic_DNA"/>
</dbReference>
<dbReference type="AlphaFoldDB" id="A0A266Q2T0"/>
<dbReference type="InterPro" id="IPR036514">
    <property type="entry name" value="SGNH_hydro_sf"/>
</dbReference>
<dbReference type="PANTHER" id="PTHR37834:SF2">
    <property type="entry name" value="ESTERASE, SGNH HYDROLASE-TYPE"/>
    <property type="match status" value="1"/>
</dbReference>
<dbReference type="GO" id="GO:2000884">
    <property type="term" value="P:glucomannan catabolic process"/>
    <property type="evidence" value="ECO:0007669"/>
    <property type="project" value="InterPro"/>
</dbReference>
<reference evidence="5" key="1">
    <citation type="submission" date="2017-05" db="EMBL/GenBank/DDBJ databases">
        <authorList>
            <person name="Barney B.M."/>
        </authorList>
    </citation>
    <scope>NUCLEOTIDE SEQUENCE [LARGE SCALE GENOMIC DNA]</scope>
    <source>
        <strain evidence="5">PSBB022</strain>
    </source>
</reference>
<dbReference type="InterPro" id="IPR013830">
    <property type="entry name" value="SGNH_hydro"/>
</dbReference>
<name>A0A266Q2T0_9GAMM</name>
<dbReference type="GO" id="GO:0052689">
    <property type="term" value="F:carboxylic ester hydrolase activity"/>
    <property type="evidence" value="ECO:0007669"/>
    <property type="project" value="InterPro"/>
</dbReference>
<accession>A0A266Q2T0</accession>